<dbReference type="InterPro" id="IPR036598">
    <property type="entry name" value="GOLD_dom_sf"/>
</dbReference>
<dbReference type="GO" id="GO:0012505">
    <property type="term" value="C:endomembrane system"/>
    <property type="evidence" value="ECO:0007669"/>
    <property type="project" value="UniProtKB-SubCell"/>
</dbReference>
<reference evidence="13 14" key="1">
    <citation type="submission" date="2024-05" db="EMBL/GenBank/DDBJ databases">
        <authorList>
            <person name="Wallberg A."/>
        </authorList>
    </citation>
    <scope>NUCLEOTIDE SEQUENCE [LARGE SCALE GENOMIC DNA]</scope>
</reference>
<feature type="signal peptide" evidence="11">
    <location>
        <begin position="1"/>
        <end position="22"/>
    </location>
</feature>
<feature type="transmembrane region" description="Helical" evidence="10">
    <location>
        <begin position="174"/>
        <end position="196"/>
    </location>
</feature>
<dbReference type="GO" id="GO:0016020">
    <property type="term" value="C:membrane"/>
    <property type="evidence" value="ECO:0007669"/>
    <property type="project" value="UniProtKB-SubCell"/>
</dbReference>
<evidence type="ECO:0000256" key="6">
    <source>
        <dbReference type="ARBA" id="ARBA00022989"/>
    </source>
</evidence>
<dbReference type="PANTHER" id="PTHR22811">
    <property type="entry name" value="TRANSMEMBRANE EMP24 DOMAIN-CONTAINING PROTEIN"/>
    <property type="match status" value="1"/>
</dbReference>
<dbReference type="EMBL" id="CAXKWB010030074">
    <property type="protein sequence ID" value="CAL4137072.1"/>
    <property type="molecule type" value="Genomic_DNA"/>
</dbReference>
<evidence type="ECO:0000256" key="3">
    <source>
        <dbReference type="ARBA" id="ARBA00022473"/>
    </source>
</evidence>
<evidence type="ECO:0000256" key="11">
    <source>
        <dbReference type="SAM" id="SignalP"/>
    </source>
</evidence>
<evidence type="ECO:0000259" key="12">
    <source>
        <dbReference type="PROSITE" id="PS50866"/>
    </source>
</evidence>
<gene>
    <name evidence="13" type="ORF">MNOR_LOCUS27923</name>
</gene>
<proteinExistence type="inferred from homology"/>
<sequence length="209" mass="23769">MISESMQYLVVVVWALCSLTSAVELTFELPDNAKECFREDIEKGTESTLEFQVVTGGHYDVDVIVEGPSRQILYREVKQQYGQFTFTPETTGTYQVCFSNEFSTFSHKLIYMDFQVGDDTPLPGVGEHLTAMTQMESSASTVHENLNSVIDYQTHHRLREAQGRKRAEEMNERVLFWAVGETLGILVITIGQVMVLKNFFADKKNAQNF</sequence>
<keyword evidence="4 9" id="KW-0812">Transmembrane</keyword>
<evidence type="ECO:0000256" key="9">
    <source>
        <dbReference type="RuleBase" id="RU003827"/>
    </source>
</evidence>
<evidence type="ECO:0000256" key="1">
    <source>
        <dbReference type="ARBA" id="ARBA00004479"/>
    </source>
</evidence>
<dbReference type="InterPro" id="IPR009038">
    <property type="entry name" value="GOLD_dom"/>
</dbReference>
<dbReference type="SUPFAM" id="SSF101576">
    <property type="entry name" value="Supernatant protein factor (SPF), C-terminal domain"/>
    <property type="match status" value="1"/>
</dbReference>
<comment type="similarity">
    <text evidence="2 9">Belongs to the EMP24/GP25L family.</text>
</comment>
<evidence type="ECO:0000256" key="5">
    <source>
        <dbReference type="ARBA" id="ARBA00022729"/>
    </source>
</evidence>
<keyword evidence="14" id="KW-1185">Reference proteome</keyword>
<comment type="caution">
    <text evidence="13">The sequence shown here is derived from an EMBL/GenBank/DDBJ whole genome shotgun (WGS) entry which is preliminary data.</text>
</comment>
<keyword evidence="7 10" id="KW-0472">Membrane</keyword>
<evidence type="ECO:0000313" key="14">
    <source>
        <dbReference type="Proteomes" id="UP001497623"/>
    </source>
</evidence>
<evidence type="ECO:0000256" key="7">
    <source>
        <dbReference type="ARBA" id="ARBA00023136"/>
    </source>
</evidence>
<keyword evidence="3" id="KW-0217">Developmental protein</keyword>
<dbReference type="SMART" id="SM01190">
    <property type="entry name" value="EMP24_GP25L"/>
    <property type="match status" value="1"/>
</dbReference>
<keyword evidence="5 11" id="KW-0732">Signal</keyword>
<feature type="chain" id="PRO_5043977006" description="GOLD domain-containing protein" evidence="11">
    <location>
        <begin position="23"/>
        <end position="209"/>
    </location>
</feature>
<protein>
    <recommendedName>
        <fullName evidence="12">GOLD domain-containing protein</fullName>
    </recommendedName>
</protein>
<feature type="domain" description="GOLD" evidence="12">
    <location>
        <begin position="34"/>
        <end position="116"/>
    </location>
</feature>
<evidence type="ECO:0000256" key="2">
    <source>
        <dbReference type="ARBA" id="ARBA00007104"/>
    </source>
</evidence>
<evidence type="ECO:0000256" key="10">
    <source>
        <dbReference type="SAM" id="Phobius"/>
    </source>
</evidence>
<keyword evidence="6 10" id="KW-1133">Transmembrane helix</keyword>
<dbReference type="Pfam" id="PF01105">
    <property type="entry name" value="EMP24_GP25L"/>
    <property type="match status" value="1"/>
</dbReference>
<evidence type="ECO:0000256" key="8">
    <source>
        <dbReference type="ARBA" id="ARBA00037847"/>
    </source>
</evidence>
<evidence type="ECO:0000313" key="13">
    <source>
        <dbReference type="EMBL" id="CAL4137072.1"/>
    </source>
</evidence>
<dbReference type="InterPro" id="IPR015720">
    <property type="entry name" value="Emp24-like"/>
</dbReference>
<evidence type="ECO:0000256" key="4">
    <source>
        <dbReference type="ARBA" id="ARBA00022692"/>
    </source>
</evidence>
<comment type="subcellular location">
    <subcellularLocation>
        <location evidence="8">Endomembrane system</location>
        <topology evidence="8">Single-pass membrane protein</topology>
    </subcellularLocation>
    <subcellularLocation>
        <location evidence="1 9">Membrane</location>
        <topology evidence="1 9">Single-pass type I membrane protein</topology>
    </subcellularLocation>
</comment>
<organism evidence="13 14">
    <name type="scientific">Meganyctiphanes norvegica</name>
    <name type="common">Northern krill</name>
    <name type="synonym">Thysanopoda norvegica</name>
    <dbReference type="NCBI Taxonomy" id="48144"/>
    <lineage>
        <taxon>Eukaryota</taxon>
        <taxon>Metazoa</taxon>
        <taxon>Ecdysozoa</taxon>
        <taxon>Arthropoda</taxon>
        <taxon>Crustacea</taxon>
        <taxon>Multicrustacea</taxon>
        <taxon>Malacostraca</taxon>
        <taxon>Eumalacostraca</taxon>
        <taxon>Eucarida</taxon>
        <taxon>Euphausiacea</taxon>
        <taxon>Euphausiidae</taxon>
        <taxon>Meganyctiphanes</taxon>
    </lineage>
</organism>
<dbReference type="Proteomes" id="UP001497623">
    <property type="component" value="Unassembled WGS sequence"/>
</dbReference>
<dbReference type="PROSITE" id="PS50866">
    <property type="entry name" value="GOLD"/>
    <property type="match status" value="1"/>
</dbReference>
<accession>A0AAV2RSB0</accession>
<dbReference type="AlphaFoldDB" id="A0AAV2RSB0"/>
<name>A0AAV2RSB0_MEGNR</name>